<evidence type="ECO:0000256" key="11">
    <source>
        <dbReference type="RuleBase" id="RU362031"/>
    </source>
</evidence>
<dbReference type="CDD" id="cd06163">
    <property type="entry name" value="S2P-M50_PDZ_RseP-like"/>
    <property type="match status" value="1"/>
</dbReference>
<protein>
    <recommendedName>
        <fullName evidence="11">Zinc metalloprotease</fullName>
        <ecNumber evidence="11">3.4.24.-</ecNumber>
    </recommendedName>
</protein>
<keyword evidence="9 11" id="KW-0482">Metalloprotease</keyword>
<proteinExistence type="inferred from homology"/>
<dbReference type="NCBIfam" id="TIGR00054">
    <property type="entry name" value="RIP metalloprotease RseP"/>
    <property type="match status" value="1"/>
</dbReference>
<dbReference type="SUPFAM" id="SSF50156">
    <property type="entry name" value="PDZ domain-like"/>
    <property type="match status" value="2"/>
</dbReference>
<evidence type="ECO:0000256" key="8">
    <source>
        <dbReference type="ARBA" id="ARBA00022989"/>
    </source>
</evidence>
<keyword evidence="8 11" id="KW-1133">Transmembrane helix</keyword>
<feature type="domain" description="Peptidase M50" evidence="12">
    <location>
        <begin position="19"/>
        <end position="438"/>
    </location>
</feature>
<dbReference type="PANTHER" id="PTHR42837:SF2">
    <property type="entry name" value="MEMBRANE METALLOPROTEASE ARASP2, CHLOROPLASTIC-RELATED"/>
    <property type="match status" value="1"/>
</dbReference>
<keyword evidence="4 13" id="KW-0645">Protease</keyword>
<evidence type="ECO:0000256" key="6">
    <source>
        <dbReference type="ARBA" id="ARBA00022801"/>
    </source>
</evidence>
<comment type="similarity">
    <text evidence="3 11">Belongs to the peptidase M50B family.</text>
</comment>
<evidence type="ECO:0000256" key="9">
    <source>
        <dbReference type="ARBA" id="ARBA00023049"/>
    </source>
</evidence>
<evidence type="ECO:0000313" key="13">
    <source>
        <dbReference type="EMBL" id="PPI88003.1"/>
    </source>
</evidence>
<dbReference type="GO" id="GO:0016020">
    <property type="term" value="C:membrane"/>
    <property type="evidence" value="ECO:0007669"/>
    <property type="project" value="UniProtKB-SubCell"/>
</dbReference>
<gene>
    <name evidence="13" type="primary">rseP</name>
    <name evidence="13" type="ORF">CRV12_02200</name>
</gene>
<dbReference type="Pfam" id="PF02163">
    <property type="entry name" value="Peptidase_M50"/>
    <property type="match status" value="1"/>
</dbReference>
<dbReference type="InterPro" id="IPR036034">
    <property type="entry name" value="PDZ_sf"/>
</dbReference>
<feature type="transmembrane region" description="Helical" evidence="11">
    <location>
        <begin position="12"/>
        <end position="29"/>
    </location>
</feature>
<keyword evidence="10 11" id="KW-0472">Membrane</keyword>
<organism evidence="13 14">
    <name type="scientific">Candidatus Pantoea edessiphila</name>
    <dbReference type="NCBI Taxonomy" id="2044610"/>
    <lineage>
        <taxon>Bacteria</taxon>
        <taxon>Pseudomonadati</taxon>
        <taxon>Pseudomonadota</taxon>
        <taxon>Gammaproteobacteria</taxon>
        <taxon>Enterobacterales</taxon>
        <taxon>Erwiniaceae</taxon>
        <taxon>Pantoea</taxon>
    </lineage>
</organism>
<reference evidence="13 14" key="1">
    <citation type="journal article" date="2018" name="Genome Biol. Evol.">
        <title>Cladogenesis and Genomic Streamlining in Extracellular Endosymbionts of Tropical Stink Bugs.</title>
        <authorList>
            <person name="Otero-Bravo A."/>
            <person name="Goffredi S."/>
            <person name="Sabree Z.L."/>
        </authorList>
    </citation>
    <scope>NUCLEOTIDE SEQUENCE [LARGE SCALE GENOMIC DNA]</scope>
    <source>
        <strain evidence="13 14">SoEE</strain>
    </source>
</reference>
<evidence type="ECO:0000256" key="7">
    <source>
        <dbReference type="ARBA" id="ARBA00022833"/>
    </source>
</evidence>
<evidence type="ECO:0000256" key="1">
    <source>
        <dbReference type="ARBA" id="ARBA00001947"/>
    </source>
</evidence>
<evidence type="ECO:0000259" key="12">
    <source>
        <dbReference type="Pfam" id="PF02163"/>
    </source>
</evidence>
<dbReference type="InterPro" id="IPR008915">
    <property type="entry name" value="Peptidase_M50"/>
</dbReference>
<dbReference type="GO" id="GO:0006508">
    <property type="term" value="P:proteolysis"/>
    <property type="evidence" value="ECO:0007669"/>
    <property type="project" value="UniProtKB-KW"/>
</dbReference>
<feature type="transmembrane region" description="Helical" evidence="11">
    <location>
        <begin position="423"/>
        <end position="443"/>
    </location>
</feature>
<evidence type="ECO:0000313" key="14">
    <source>
        <dbReference type="Proteomes" id="UP000296153"/>
    </source>
</evidence>
<keyword evidence="7 11" id="KW-0862">Zinc</keyword>
<dbReference type="Gene3D" id="2.30.42.10">
    <property type="match status" value="2"/>
</dbReference>
<dbReference type="GO" id="GO:0046872">
    <property type="term" value="F:metal ion binding"/>
    <property type="evidence" value="ECO:0007669"/>
    <property type="project" value="UniProtKB-KW"/>
</dbReference>
<sequence>MVLRIILSMLDVIWNITVFIITFSLLVTVHEFGHFYMARFYGIKVNCFSIGFGKSIFRFNINDTEFVISLIPIGGYVRMLDERMDNVPAHLLHRTFNRQPIWKRAVVILSGPIANLMLAIFIYSILFFKNTITVVPVIGEVVTGSVIEKAEIKPGMEIKKIDNITTTDWSMVRIILMSKRDRDITLTLLNPNKNIFYTKKINLNEINIHASTDPLLMLGLIPARPITNFIVAKVNRLNKYSLKVGDIITKLEGHLLPYSQPFINYIREYKNKNIILDIRRNNKVLRLKVKTDTIIKDNIYNNLLLIPQTIFPKNYKIIKRHGLIYAINSSIIKTWQLVKLIIYSIFDLISGNLNINNLNGPITIAKGASISAKHGIISYLSFLSLISINLSVFNLFPLPVLDGGHLLFLIIEKIKGKPLSEQFQNICSLVGFSILIILIVIAVSNDFSNFVSSKI</sequence>
<feature type="transmembrane region" description="Helical" evidence="11">
    <location>
        <begin position="379"/>
        <end position="411"/>
    </location>
</feature>
<evidence type="ECO:0000256" key="4">
    <source>
        <dbReference type="ARBA" id="ARBA00022670"/>
    </source>
</evidence>
<feature type="transmembrane region" description="Helical" evidence="11">
    <location>
        <begin position="106"/>
        <end position="128"/>
    </location>
</feature>
<evidence type="ECO:0000256" key="3">
    <source>
        <dbReference type="ARBA" id="ARBA00007931"/>
    </source>
</evidence>
<name>A0A2P5T0B2_9GAMM</name>
<comment type="cofactor">
    <cofactor evidence="1 11">
        <name>Zn(2+)</name>
        <dbReference type="ChEBI" id="CHEBI:29105"/>
    </cofactor>
</comment>
<dbReference type="InterPro" id="IPR004387">
    <property type="entry name" value="Pept_M50_Zn"/>
</dbReference>
<comment type="caution">
    <text evidence="13">The sequence shown here is derived from an EMBL/GenBank/DDBJ whole genome shotgun (WGS) entry which is preliminary data.</text>
</comment>
<dbReference type="Proteomes" id="UP000296153">
    <property type="component" value="Unassembled WGS sequence"/>
</dbReference>
<comment type="subcellular location">
    <subcellularLocation>
        <location evidence="2">Membrane</location>
        <topology evidence="2">Multi-pass membrane protein</topology>
    </subcellularLocation>
</comment>
<dbReference type="GO" id="GO:0004222">
    <property type="term" value="F:metalloendopeptidase activity"/>
    <property type="evidence" value="ECO:0007669"/>
    <property type="project" value="InterPro"/>
</dbReference>
<dbReference type="PANTHER" id="PTHR42837">
    <property type="entry name" value="REGULATOR OF SIGMA-E PROTEASE RSEP"/>
    <property type="match status" value="1"/>
</dbReference>
<evidence type="ECO:0000256" key="10">
    <source>
        <dbReference type="ARBA" id="ARBA00023136"/>
    </source>
</evidence>
<evidence type="ECO:0000256" key="2">
    <source>
        <dbReference type="ARBA" id="ARBA00004141"/>
    </source>
</evidence>
<evidence type="ECO:0000256" key="5">
    <source>
        <dbReference type="ARBA" id="ARBA00022692"/>
    </source>
</evidence>
<dbReference type="AlphaFoldDB" id="A0A2P5T0B2"/>
<dbReference type="EC" id="3.4.24.-" evidence="11"/>
<dbReference type="EMBL" id="PDKT01000002">
    <property type="protein sequence ID" value="PPI88003.1"/>
    <property type="molecule type" value="Genomic_DNA"/>
</dbReference>
<keyword evidence="6 11" id="KW-0378">Hydrolase</keyword>
<keyword evidence="5 11" id="KW-0812">Transmembrane</keyword>
<accession>A0A2P5T0B2</accession>
<keyword evidence="11" id="KW-0479">Metal-binding</keyword>